<reference evidence="6 7" key="1">
    <citation type="submission" date="2024-04" db="EMBL/GenBank/DDBJ databases">
        <title>genome sequences of Mucor flavus KT1a and Helicostylum pulchrum KT1b strains isolated from the surface of a dry-aged beef.</title>
        <authorList>
            <person name="Toyotome T."/>
            <person name="Hosono M."/>
            <person name="Torimaru M."/>
            <person name="Fukuda K."/>
            <person name="Mikami N."/>
        </authorList>
    </citation>
    <scope>NUCLEOTIDE SEQUENCE [LARGE SCALE GENOMIC DNA]</scope>
    <source>
        <strain evidence="6 7">KT1a</strain>
    </source>
</reference>
<accession>A0ABP9ZA57</accession>
<dbReference type="InterPro" id="IPR016161">
    <property type="entry name" value="Ald_DH/histidinol_DH"/>
</dbReference>
<evidence type="ECO:0000259" key="5">
    <source>
        <dbReference type="Pfam" id="PF00171"/>
    </source>
</evidence>
<dbReference type="InterPro" id="IPR015590">
    <property type="entry name" value="Aldehyde_DH_dom"/>
</dbReference>
<comment type="pathway">
    <text evidence="1 4">Amino-acid degradation; 4-aminobutanoate degradation.</text>
</comment>
<dbReference type="EC" id="1.2.1.16" evidence="4"/>
<comment type="catalytic activity">
    <reaction evidence="4">
        <text>succinate semialdehyde + NAD(+) + H2O = succinate + NADH + 2 H(+)</text>
        <dbReference type="Rhea" id="RHEA:13217"/>
        <dbReference type="ChEBI" id="CHEBI:15377"/>
        <dbReference type="ChEBI" id="CHEBI:15378"/>
        <dbReference type="ChEBI" id="CHEBI:30031"/>
        <dbReference type="ChEBI" id="CHEBI:57540"/>
        <dbReference type="ChEBI" id="CHEBI:57706"/>
        <dbReference type="ChEBI" id="CHEBI:57945"/>
        <dbReference type="EC" id="1.2.1.16"/>
    </reaction>
</comment>
<dbReference type="Proteomes" id="UP001473302">
    <property type="component" value="Unassembled WGS sequence"/>
</dbReference>
<keyword evidence="7" id="KW-1185">Reference proteome</keyword>
<protein>
    <recommendedName>
        <fullName evidence="4">Succinate-semialdehyde dehydrogenase</fullName>
        <ecNumber evidence="4">1.2.1.16</ecNumber>
    </recommendedName>
</protein>
<proteinExistence type="inferred from homology"/>
<name>A0ABP9ZA57_9FUNG</name>
<dbReference type="Gene3D" id="3.40.309.10">
    <property type="entry name" value="Aldehyde Dehydrogenase, Chain A, domain 2"/>
    <property type="match status" value="1"/>
</dbReference>
<dbReference type="NCBIfam" id="TIGR01780">
    <property type="entry name" value="SSADH"/>
    <property type="match status" value="1"/>
</dbReference>
<dbReference type="PANTHER" id="PTHR43353">
    <property type="entry name" value="SUCCINATE-SEMIALDEHYDE DEHYDROGENASE, MITOCHONDRIAL"/>
    <property type="match status" value="1"/>
</dbReference>
<sequence>MLRPALQSPFIKACLNSSRTPTIRKFNMSVPALRTIVTSVAIPKLKDQSLFKELAFINNEWTNKNITETFTVYDPATDKEIGKLPDMGAKETREAIEIASTAFKSWSQTTGKQRHDLLIKWYQAMMDNQDDLATILTWENGKTFPEAKGEVAYAASFYEWFAEEAVRTYGTVIPSHMPNQRFITIKQPVGVVGIITPWNFPAAMITRKVGAALAAGCTVVIKPGAETPYSALALCELAKRVGIPAGVINVIPTDKHVADVGKELCSNPIVKKISFTGSTAVGKLLMSQSSGTMKKISMELGGNASFIVFDDADISAAVENIIACKFRGTGQTCVSANRIYVQKNVYTEFSTRLAEKVKQFQVGHGFDSKTTHGPLINSKGVEKVQKHVEDAVSKGAELLVGGKHLGGSFFEPTVLGNMTTDMCIHTEETFGPVAALFQFESEDEVVELANNTPFGLASYFFSRDIGRCWKVAERLETGMVGVNTGIISSCYTPFGGVKESGLGREGSYMGVDDYINLKYISMGLNDI</sequence>
<comment type="catalytic activity">
    <reaction evidence="4">
        <text>succinate semialdehyde + NADP(+) + H2O = succinate + NADPH + 2 H(+)</text>
        <dbReference type="Rhea" id="RHEA:13213"/>
        <dbReference type="ChEBI" id="CHEBI:15377"/>
        <dbReference type="ChEBI" id="CHEBI:15378"/>
        <dbReference type="ChEBI" id="CHEBI:30031"/>
        <dbReference type="ChEBI" id="CHEBI:57706"/>
        <dbReference type="ChEBI" id="CHEBI:57783"/>
        <dbReference type="ChEBI" id="CHEBI:58349"/>
        <dbReference type="EC" id="1.2.1.16"/>
    </reaction>
</comment>
<organism evidence="6 7">
    <name type="scientific">Mucor flavus</name>
    <dbReference type="NCBI Taxonomy" id="439312"/>
    <lineage>
        <taxon>Eukaryota</taxon>
        <taxon>Fungi</taxon>
        <taxon>Fungi incertae sedis</taxon>
        <taxon>Mucoromycota</taxon>
        <taxon>Mucoromycotina</taxon>
        <taxon>Mucoromycetes</taxon>
        <taxon>Mucorales</taxon>
        <taxon>Mucorineae</taxon>
        <taxon>Mucoraceae</taxon>
        <taxon>Mucor</taxon>
    </lineage>
</organism>
<gene>
    <name evidence="6" type="ORF">MFLAVUS_009475</name>
</gene>
<evidence type="ECO:0000256" key="1">
    <source>
        <dbReference type="ARBA" id="ARBA00005176"/>
    </source>
</evidence>
<dbReference type="InterPro" id="IPR016162">
    <property type="entry name" value="Ald_DH_N"/>
</dbReference>
<dbReference type="PANTHER" id="PTHR43353:SF5">
    <property type="entry name" value="SUCCINATE-SEMIALDEHYDE DEHYDROGENASE, MITOCHONDRIAL"/>
    <property type="match status" value="1"/>
</dbReference>
<dbReference type="Pfam" id="PF00171">
    <property type="entry name" value="Aldedh"/>
    <property type="match status" value="1"/>
</dbReference>
<keyword evidence="3 4" id="KW-0560">Oxidoreductase</keyword>
<evidence type="ECO:0000256" key="2">
    <source>
        <dbReference type="ARBA" id="ARBA00009986"/>
    </source>
</evidence>
<dbReference type="InterPro" id="IPR016163">
    <property type="entry name" value="Ald_DH_C"/>
</dbReference>
<evidence type="ECO:0000256" key="4">
    <source>
        <dbReference type="RuleBase" id="RU365091"/>
    </source>
</evidence>
<comment type="caution">
    <text evidence="6">The sequence shown here is derived from an EMBL/GenBank/DDBJ whole genome shotgun (WGS) entry which is preliminary data.</text>
</comment>
<dbReference type="Gene3D" id="3.40.605.10">
    <property type="entry name" value="Aldehyde Dehydrogenase, Chain A, domain 1"/>
    <property type="match status" value="1"/>
</dbReference>
<comment type="similarity">
    <text evidence="2 4">Belongs to the aldehyde dehydrogenase family.</text>
</comment>
<evidence type="ECO:0000313" key="6">
    <source>
        <dbReference type="EMBL" id="GAA5815956.1"/>
    </source>
</evidence>
<dbReference type="InterPro" id="IPR050740">
    <property type="entry name" value="Aldehyde_DH_Superfamily"/>
</dbReference>
<evidence type="ECO:0000256" key="3">
    <source>
        <dbReference type="ARBA" id="ARBA00023002"/>
    </source>
</evidence>
<evidence type="ECO:0000313" key="7">
    <source>
        <dbReference type="Proteomes" id="UP001473302"/>
    </source>
</evidence>
<dbReference type="InterPro" id="IPR010102">
    <property type="entry name" value="Succ_semiAld_DH"/>
</dbReference>
<dbReference type="CDD" id="cd07103">
    <property type="entry name" value="ALDH_F5_SSADH_GabD"/>
    <property type="match status" value="1"/>
</dbReference>
<dbReference type="EMBL" id="BAABUK010000029">
    <property type="protein sequence ID" value="GAA5815956.1"/>
    <property type="molecule type" value="Genomic_DNA"/>
</dbReference>
<feature type="domain" description="Aldehyde dehydrogenase" evidence="5">
    <location>
        <begin position="61"/>
        <end position="520"/>
    </location>
</feature>
<dbReference type="SUPFAM" id="SSF53720">
    <property type="entry name" value="ALDH-like"/>
    <property type="match status" value="1"/>
</dbReference>